<sequence length="247" mass="28395">MSDSVHRHPFKSTWDSPTRSSPPEPKTRNLPKIDVPARASVSRISPGTKSSSWSSHSRPPLPISGTYKETAERSLKEELDDRDRTISRLVKVLERREEDVYARDDRISALVQQLGTTVDESAHQEGMIQMLGQRLSDEIRRREKAEAFVLELSSERESRQDNTRARGNSDGKLTREEQLVKEEYEQRIAILTDRLSECNAQLVASRSGRKSSRDSPLNPADFEAYLKFTEYAQLSRRYRDGERQTFQ</sequence>
<evidence type="ECO:0000313" key="2">
    <source>
        <dbReference type="EMBL" id="KAF5331849.1"/>
    </source>
</evidence>
<evidence type="ECO:0000313" key="3">
    <source>
        <dbReference type="Proteomes" id="UP000541558"/>
    </source>
</evidence>
<feature type="region of interest" description="Disordered" evidence="1">
    <location>
        <begin position="153"/>
        <end position="174"/>
    </location>
</feature>
<reference evidence="2 3" key="1">
    <citation type="journal article" date="2020" name="ISME J.">
        <title>Uncovering the hidden diversity of litter-decomposition mechanisms in mushroom-forming fungi.</title>
        <authorList>
            <person name="Floudas D."/>
            <person name="Bentzer J."/>
            <person name="Ahren D."/>
            <person name="Johansson T."/>
            <person name="Persson P."/>
            <person name="Tunlid A."/>
        </authorList>
    </citation>
    <scope>NUCLEOTIDE SEQUENCE [LARGE SCALE GENOMIC DNA]</scope>
    <source>
        <strain evidence="2 3">CBS 175.51</strain>
    </source>
</reference>
<dbReference type="EMBL" id="JAACJK010000112">
    <property type="protein sequence ID" value="KAF5331849.1"/>
    <property type="molecule type" value="Genomic_DNA"/>
</dbReference>
<feature type="region of interest" description="Disordered" evidence="1">
    <location>
        <begin position="1"/>
        <end position="76"/>
    </location>
</feature>
<name>A0A8H5BYG7_9AGAR</name>
<proteinExistence type="predicted"/>
<comment type="caution">
    <text evidence="2">The sequence shown here is derived from an EMBL/GenBank/DDBJ whole genome shotgun (WGS) entry which is preliminary data.</text>
</comment>
<feature type="compositionally biased region" description="Low complexity" evidence="1">
    <location>
        <begin position="45"/>
        <end position="58"/>
    </location>
</feature>
<dbReference type="Proteomes" id="UP000541558">
    <property type="component" value="Unassembled WGS sequence"/>
</dbReference>
<organism evidence="2 3">
    <name type="scientific">Ephemerocybe angulata</name>
    <dbReference type="NCBI Taxonomy" id="980116"/>
    <lineage>
        <taxon>Eukaryota</taxon>
        <taxon>Fungi</taxon>
        <taxon>Dikarya</taxon>
        <taxon>Basidiomycota</taxon>
        <taxon>Agaricomycotina</taxon>
        <taxon>Agaricomycetes</taxon>
        <taxon>Agaricomycetidae</taxon>
        <taxon>Agaricales</taxon>
        <taxon>Agaricineae</taxon>
        <taxon>Psathyrellaceae</taxon>
        <taxon>Ephemerocybe</taxon>
    </lineage>
</organism>
<dbReference type="AlphaFoldDB" id="A0A8H5BYG7"/>
<gene>
    <name evidence="2" type="ORF">D9611_008969</name>
</gene>
<keyword evidence="3" id="KW-1185">Reference proteome</keyword>
<protein>
    <submittedName>
        <fullName evidence="2">Uncharacterized protein</fullName>
    </submittedName>
</protein>
<accession>A0A8H5BYG7</accession>
<evidence type="ECO:0000256" key="1">
    <source>
        <dbReference type="SAM" id="MobiDB-lite"/>
    </source>
</evidence>